<accession>A0A418PS71</accession>
<dbReference type="AlphaFoldDB" id="A0A418PS71"/>
<organism evidence="1 2">
    <name type="scientific">Algoriphagus lacus</name>
    <dbReference type="NCBI Taxonomy" id="2056311"/>
    <lineage>
        <taxon>Bacteria</taxon>
        <taxon>Pseudomonadati</taxon>
        <taxon>Bacteroidota</taxon>
        <taxon>Cytophagia</taxon>
        <taxon>Cytophagales</taxon>
        <taxon>Cyclobacteriaceae</taxon>
        <taxon>Algoriphagus</taxon>
    </lineage>
</organism>
<dbReference type="EMBL" id="QXML01000004">
    <property type="protein sequence ID" value="RIW15787.1"/>
    <property type="molecule type" value="Genomic_DNA"/>
</dbReference>
<keyword evidence="2" id="KW-1185">Reference proteome</keyword>
<sequence length="114" mass="13378">MKKQKIALFLSLTWLIGMIAVFSFPPTLDASTDSSNEQSIIQKISSPEILLRTSSESLEIPPFKIDWRFNGFLYPPFSVEYFTVYPIYLSSSFYDRSNPLFDILITFFHYFHTW</sequence>
<reference evidence="1 2" key="1">
    <citation type="submission" date="2018-09" db="EMBL/GenBank/DDBJ databases">
        <authorList>
            <person name="Wang X."/>
            <person name="Du Z."/>
        </authorList>
    </citation>
    <scope>NUCLEOTIDE SEQUENCE [LARGE SCALE GENOMIC DNA]</scope>
    <source>
        <strain evidence="1 2">N3</strain>
    </source>
</reference>
<name>A0A418PS71_9BACT</name>
<gene>
    <name evidence="1" type="ORF">D0X99_10210</name>
</gene>
<proteinExistence type="predicted"/>
<dbReference type="Proteomes" id="UP000283522">
    <property type="component" value="Unassembled WGS sequence"/>
</dbReference>
<protein>
    <submittedName>
        <fullName evidence="1">Uncharacterized protein</fullName>
    </submittedName>
</protein>
<evidence type="ECO:0000313" key="2">
    <source>
        <dbReference type="Proteomes" id="UP000283522"/>
    </source>
</evidence>
<evidence type="ECO:0000313" key="1">
    <source>
        <dbReference type="EMBL" id="RIW15787.1"/>
    </source>
</evidence>
<comment type="caution">
    <text evidence="1">The sequence shown here is derived from an EMBL/GenBank/DDBJ whole genome shotgun (WGS) entry which is preliminary data.</text>
</comment>